<evidence type="ECO:0000313" key="3">
    <source>
        <dbReference type="EMBL" id="EAR15254.1"/>
    </source>
</evidence>
<organism evidence="3 4">
    <name type="scientific">Robiginitalea biformata (strain ATCC BAA-864 / DSM 15991 / KCTC 12146 / HTCC2501)</name>
    <dbReference type="NCBI Taxonomy" id="313596"/>
    <lineage>
        <taxon>Bacteria</taxon>
        <taxon>Pseudomonadati</taxon>
        <taxon>Bacteroidota</taxon>
        <taxon>Flavobacteriia</taxon>
        <taxon>Flavobacteriales</taxon>
        <taxon>Flavobacteriaceae</taxon>
        <taxon>Robiginitalea</taxon>
    </lineage>
</organism>
<keyword evidence="4" id="KW-1185">Reference proteome</keyword>
<dbReference type="HOGENOM" id="CLU_059523_1_0_10"/>
<dbReference type="OrthoDB" id="9798407at2"/>
<reference evidence="3 4" key="1">
    <citation type="journal article" date="2009" name="J. Bacteriol.">
        <title>Complete genome sequence of Robiginitalea biformata HTCC2501.</title>
        <authorList>
            <person name="Oh H.M."/>
            <person name="Giovannoni S.J."/>
            <person name="Lee K."/>
            <person name="Ferriera S."/>
            <person name="Johnson J."/>
            <person name="Cho J.C."/>
        </authorList>
    </citation>
    <scope>NUCLEOTIDE SEQUENCE [LARGE SCALE GENOMIC DNA]</scope>
    <source>
        <strain evidence="4">ATCC BAA-864 / HTCC2501 / KCTC 12146</strain>
    </source>
</reference>
<proteinExistence type="predicted"/>
<dbReference type="RefSeq" id="WP_015754573.1">
    <property type="nucleotide sequence ID" value="NC_013222.1"/>
</dbReference>
<accession>A4CK55</accession>
<dbReference type="InterPro" id="IPR013022">
    <property type="entry name" value="Xyl_isomerase-like_TIM-brl"/>
</dbReference>
<dbReference type="PANTHER" id="PTHR12110:SF41">
    <property type="entry name" value="INOSOSE DEHYDRATASE"/>
    <property type="match status" value="1"/>
</dbReference>
<dbReference type="PROSITE" id="PS51257">
    <property type="entry name" value="PROKAR_LIPOPROTEIN"/>
    <property type="match status" value="1"/>
</dbReference>
<dbReference type="KEGG" id="rbi:RB2501_13039"/>
<dbReference type="GO" id="GO:0016853">
    <property type="term" value="F:isomerase activity"/>
    <property type="evidence" value="ECO:0007669"/>
    <property type="project" value="UniProtKB-KW"/>
</dbReference>
<keyword evidence="3" id="KW-0413">Isomerase</keyword>
<dbReference type="eggNOG" id="COG1082">
    <property type="taxonomic scope" value="Bacteria"/>
</dbReference>
<sequence length="293" mass="32561">MLKHSISFVLSSCCLFAALLVSSCGGDAGQPAPGATLYTVRNLMDEDPKGTLKQVADIGYVNIEGTNYADGKFYGMEPEEFKSYLGELGLQPLSVHQGGVTMENADQMIADTKAAGFRYFVIPVPPMGHFTFDPETRTLGMQGTIQEVTDIINTLAEKCDAAGLELLYHNHDFEFKPNEEGIVPIEYMLENTDPDLVNFQMDLYWVTRAGADPLAYFDKYPGRFKIWHVKDMDEQGRFAPVGTGTIDFASILAAKEKAGMEYYIVEQDMTFDGMEPLEAITTSFKNLEEIGFR</sequence>
<feature type="domain" description="Xylose isomerase-like TIM barrel" evidence="2">
    <location>
        <begin position="53"/>
        <end position="267"/>
    </location>
</feature>
<name>A4CK55_ROBBH</name>
<evidence type="ECO:0000313" key="4">
    <source>
        <dbReference type="Proteomes" id="UP000009049"/>
    </source>
</evidence>
<dbReference type="Pfam" id="PF01261">
    <property type="entry name" value="AP_endonuc_2"/>
    <property type="match status" value="1"/>
</dbReference>
<dbReference type="STRING" id="313596.RB2501_13039"/>
<feature type="signal peptide" evidence="1">
    <location>
        <begin position="1"/>
        <end position="17"/>
    </location>
</feature>
<dbReference type="InterPro" id="IPR036237">
    <property type="entry name" value="Xyl_isomerase-like_sf"/>
</dbReference>
<dbReference type="Gene3D" id="3.20.20.150">
    <property type="entry name" value="Divalent-metal-dependent TIM barrel enzymes"/>
    <property type="match status" value="1"/>
</dbReference>
<dbReference type="AlphaFoldDB" id="A4CK55"/>
<gene>
    <name evidence="3" type="ordered locus">RB2501_13039</name>
</gene>
<protein>
    <submittedName>
        <fullName evidence="3">Sugar phosphate isomerase/epimerase</fullName>
    </submittedName>
</protein>
<dbReference type="SUPFAM" id="SSF51658">
    <property type="entry name" value="Xylose isomerase-like"/>
    <property type="match status" value="1"/>
</dbReference>
<dbReference type="PANTHER" id="PTHR12110">
    <property type="entry name" value="HYDROXYPYRUVATE ISOMERASE"/>
    <property type="match status" value="1"/>
</dbReference>
<dbReference type="Proteomes" id="UP000009049">
    <property type="component" value="Chromosome"/>
</dbReference>
<evidence type="ECO:0000259" key="2">
    <source>
        <dbReference type="Pfam" id="PF01261"/>
    </source>
</evidence>
<keyword evidence="1" id="KW-0732">Signal</keyword>
<feature type="chain" id="PRO_5002667464" evidence="1">
    <location>
        <begin position="18"/>
        <end position="293"/>
    </location>
</feature>
<evidence type="ECO:0000256" key="1">
    <source>
        <dbReference type="SAM" id="SignalP"/>
    </source>
</evidence>
<dbReference type="EMBL" id="CP001712">
    <property type="protein sequence ID" value="EAR15254.1"/>
    <property type="molecule type" value="Genomic_DNA"/>
</dbReference>
<dbReference type="InterPro" id="IPR050312">
    <property type="entry name" value="IolE/XylAMocC-like"/>
</dbReference>